<dbReference type="Gene3D" id="1.20.1050.10">
    <property type="match status" value="1"/>
</dbReference>
<gene>
    <name evidence="4" type="ORF">BQ4739_LOCUS19306</name>
    <name evidence="3" type="ORF">BQ4739_LOCUS2411</name>
</gene>
<proteinExistence type="predicted"/>
<protein>
    <recommendedName>
        <fullName evidence="6">Glutathione S-transferase</fullName>
    </recommendedName>
</protein>
<dbReference type="STRING" id="3088.A0A383VAT6"/>
<dbReference type="Proteomes" id="UP000256970">
    <property type="component" value="Unassembled WGS sequence"/>
</dbReference>
<dbReference type="GO" id="GO:0006749">
    <property type="term" value="P:glutathione metabolic process"/>
    <property type="evidence" value="ECO:0007669"/>
    <property type="project" value="TreeGrafter"/>
</dbReference>
<dbReference type="PROSITE" id="PS50405">
    <property type="entry name" value="GST_CTER"/>
    <property type="match status" value="1"/>
</dbReference>
<dbReference type="InterPro" id="IPR036282">
    <property type="entry name" value="Glutathione-S-Trfase_C_sf"/>
</dbReference>
<evidence type="ECO:0008006" key="6">
    <source>
        <dbReference type="Google" id="ProtNLM"/>
    </source>
</evidence>
<feature type="domain" description="GST N-terminal" evidence="1">
    <location>
        <begin position="1"/>
        <end position="79"/>
    </location>
</feature>
<keyword evidence="5" id="KW-1185">Reference proteome</keyword>
<dbReference type="PROSITE" id="PS50404">
    <property type="entry name" value="GST_NTER"/>
    <property type="match status" value="1"/>
</dbReference>
<feature type="domain" description="GST C-terminal" evidence="2">
    <location>
        <begin position="81"/>
        <end position="224"/>
    </location>
</feature>
<name>A0A383VAT6_TETOB</name>
<dbReference type="EMBL" id="FNXT01000180">
    <property type="protein sequence ID" value="SZX61849.1"/>
    <property type="molecule type" value="Genomic_DNA"/>
</dbReference>
<dbReference type="EMBL" id="FNXT01001347">
    <property type="protein sequence ID" value="SZX79008.1"/>
    <property type="molecule type" value="Genomic_DNA"/>
</dbReference>
<evidence type="ECO:0000259" key="2">
    <source>
        <dbReference type="PROSITE" id="PS50405"/>
    </source>
</evidence>
<dbReference type="SUPFAM" id="SSF47616">
    <property type="entry name" value="GST C-terminal domain-like"/>
    <property type="match status" value="1"/>
</dbReference>
<dbReference type="InterPro" id="IPR004046">
    <property type="entry name" value="GST_C"/>
</dbReference>
<dbReference type="InterPro" id="IPR040079">
    <property type="entry name" value="Glutathione_S-Trfase"/>
</dbReference>
<dbReference type="SFLD" id="SFLDS00019">
    <property type="entry name" value="Glutathione_Transferase_(cytos"/>
    <property type="match status" value="1"/>
</dbReference>
<dbReference type="PANTHER" id="PTHR11571">
    <property type="entry name" value="GLUTATHIONE S-TRANSFERASE"/>
    <property type="match status" value="1"/>
</dbReference>
<accession>A0A383VAT6</accession>
<evidence type="ECO:0000313" key="3">
    <source>
        <dbReference type="EMBL" id="SZX61849.1"/>
    </source>
</evidence>
<dbReference type="SUPFAM" id="SSF52833">
    <property type="entry name" value="Thioredoxin-like"/>
    <property type="match status" value="1"/>
</dbReference>
<sequence>MPPTLYYFDIPGRAEAARLLLTLGRVEFVDKRFSFAEWPAIKPSMPFQQVPVLQLEDGRMLAEMAAIDRYCAAITGVLPADPLVLADIEQAYFFMEDVYQPLAPVMTMERNPAATAEQKAAAYQEVLQPEGPFKQRLALLDKWLAKRWDASLPGQFLAGPQLTHVDLVLFATLSALRSGWISGLPRAILAAYPALAGFRDAVAAAPGVAAYYAKEEDEVRRAGFRTDNAAAAEAPA</sequence>
<dbReference type="InterPro" id="IPR004045">
    <property type="entry name" value="Glutathione_S-Trfase_N"/>
</dbReference>
<evidence type="ECO:0000313" key="5">
    <source>
        <dbReference type="Proteomes" id="UP000256970"/>
    </source>
</evidence>
<dbReference type="GO" id="GO:0004364">
    <property type="term" value="F:glutathione transferase activity"/>
    <property type="evidence" value="ECO:0007669"/>
    <property type="project" value="TreeGrafter"/>
</dbReference>
<dbReference type="Pfam" id="PF14497">
    <property type="entry name" value="GST_C_3"/>
    <property type="match status" value="1"/>
</dbReference>
<dbReference type="InterPro" id="IPR010987">
    <property type="entry name" value="Glutathione-S-Trfase_C-like"/>
</dbReference>
<dbReference type="InterPro" id="IPR050213">
    <property type="entry name" value="GST_superfamily"/>
</dbReference>
<evidence type="ECO:0000259" key="1">
    <source>
        <dbReference type="PROSITE" id="PS50404"/>
    </source>
</evidence>
<reference evidence="3 5" key="1">
    <citation type="submission" date="2016-10" db="EMBL/GenBank/DDBJ databases">
        <authorList>
            <person name="Cai Z."/>
        </authorList>
    </citation>
    <scope>NUCLEOTIDE SEQUENCE [LARGE SCALE GENOMIC DNA]</scope>
</reference>
<dbReference type="AlphaFoldDB" id="A0A383VAT6"/>
<organism evidence="3 5">
    <name type="scientific">Tetradesmus obliquus</name>
    <name type="common">Green alga</name>
    <name type="synonym">Acutodesmus obliquus</name>
    <dbReference type="NCBI Taxonomy" id="3088"/>
    <lineage>
        <taxon>Eukaryota</taxon>
        <taxon>Viridiplantae</taxon>
        <taxon>Chlorophyta</taxon>
        <taxon>core chlorophytes</taxon>
        <taxon>Chlorophyceae</taxon>
        <taxon>CS clade</taxon>
        <taxon>Sphaeropleales</taxon>
        <taxon>Scenedesmaceae</taxon>
        <taxon>Tetradesmus</taxon>
    </lineage>
</organism>
<dbReference type="InterPro" id="IPR036249">
    <property type="entry name" value="Thioredoxin-like_sf"/>
</dbReference>
<evidence type="ECO:0000313" key="4">
    <source>
        <dbReference type="EMBL" id="SZX79008.1"/>
    </source>
</evidence>
<dbReference type="CDD" id="cd03039">
    <property type="entry name" value="GST_N_Sigma_like"/>
    <property type="match status" value="1"/>
</dbReference>
<dbReference type="PANTHER" id="PTHR11571:SF150">
    <property type="entry name" value="GLUTATHIONE S-TRANSFERASE"/>
    <property type="match status" value="1"/>
</dbReference>
<dbReference type="Gene3D" id="3.40.30.10">
    <property type="entry name" value="Glutaredoxin"/>
    <property type="match status" value="1"/>
</dbReference>
<dbReference type="Pfam" id="PF02798">
    <property type="entry name" value="GST_N"/>
    <property type="match status" value="1"/>
</dbReference>